<proteinExistence type="predicted"/>
<keyword evidence="4" id="KW-1185">Reference proteome</keyword>
<keyword evidence="1" id="KW-0732">Signal</keyword>
<dbReference type="InterPro" id="IPR026444">
    <property type="entry name" value="Secre_tail"/>
</dbReference>
<feature type="signal peptide" evidence="1">
    <location>
        <begin position="1"/>
        <end position="29"/>
    </location>
</feature>
<dbReference type="Proteomes" id="UP001165296">
    <property type="component" value="Unassembled WGS sequence"/>
</dbReference>
<organism evidence="3 4">
    <name type="scientific">Hymenobacter lucidus</name>
    <dbReference type="NCBI Taxonomy" id="2880930"/>
    <lineage>
        <taxon>Bacteria</taxon>
        <taxon>Pseudomonadati</taxon>
        <taxon>Bacteroidota</taxon>
        <taxon>Cytophagia</taxon>
        <taxon>Cytophagales</taxon>
        <taxon>Hymenobacteraceae</taxon>
        <taxon>Hymenobacter</taxon>
    </lineage>
</organism>
<evidence type="ECO:0000256" key="1">
    <source>
        <dbReference type="SAM" id="SignalP"/>
    </source>
</evidence>
<dbReference type="NCBIfam" id="TIGR04183">
    <property type="entry name" value="Por_Secre_tail"/>
    <property type="match status" value="1"/>
</dbReference>
<dbReference type="EMBL" id="JAJADR010000002">
    <property type="protein sequence ID" value="MCB2408386.1"/>
    <property type="molecule type" value="Genomic_DNA"/>
</dbReference>
<gene>
    <name evidence="3" type="ORF">LGH74_10395</name>
</gene>
<protein>
    <submittedName>
        <fullName evidence="3">T9SS type A sorting domain-containing protein</fullName>
    </submittedName>
</protein>
<feature type="domain" description="Secretion system C-terminal sorting" evidence="2">
    <location>
        <begin position="259"/>
        <end position="326"/>
    </location>
</feature>
<dbReference type="Pfam" id="PF18962">
    <property type="entry name" value="Por_Secre_tail"/>
    <property type="match status" value="1"/>
</dbReference>
<comment type="caution">
    <text evidence="3">The sequence shown here is derived from an EMBL/GenBank/DDBJ whole genome shotgun (WGS) entry which is preliminary data.</text>
</comment>
<evidence type="ECO:0000313" key="4">
    <source>
        <dbReference type="Proteomes" id="UP001165296"/>
    </source>
</evidence>
<evidence type="ECO:0000313" key="3">
    <source>
        <dbReference type="EMBL" id="MCB2408386.1"/>
    </source>
</evidence>
<name>A0ABS8ARH0_9BACT</name>
<reference evidence="3" key="1">
    <citation type="submission" date="2021-10" db="EMBL/GenBank/DDBJ databases">
        <authorList>
            <person name="Dean J.D."/>
            <person name="Kim M.K."/>
            <person name="Newey C.N."/>
            <person name="Stoker T.S."/>
            <person name="Thompson D.W."/>
            <person name="Grose J.H."/>
        </authorList>
    </citation>
    <scope>NUCLEOTIDE SEQUENCE</scope>
    <source>
        <strain evidence="3">BT178</strain>
    </source>
</reference>
<feature type="chain" id="PRO_5045051662" evidence="1">
    <location>
        <begin position="30"/>
        <end position="331"/>
    </location>
</feature>
<dbReference type="RefSeq" id="WP_226175412.1">
    <property type="nucleotide sequence ID" value="NZ_JAJADR010000002.1"/>
</dbReference>
<accession>A0ABS8ARH0</accession>
<sequence>MALFTPTLAQLRILPVAALLLSFSLSAQAQTPIAITGGTSVYRQDFDGMTPTGITYPTGWTGVRFAGSGAAGETLAPTVLTATSASGAVYNAGTSGGATDNDRALGGLASGSTVPVFGAVFTNSSGAAITRLTITARHEQWRAGDNANVETTAFEYSLNATGINSAGATWTPVTALDLVELNNTAPVGSIDGNAAANSKFIGGVVTGLTWPAGTTMWIRWRDNNDFGADAVLAVDDFALATGNTTLANQNKALQSALNIFPNPATNRITLQVGKEGVGASVEIFNALGQRVQQATASQEAFGLDVSALRTGVYTVRFTTAGGTATRSFVKQ</sequence>
<evidence type="ECO:0000259" key="2">
    <source>
        <dbReference type="Pfam" id="PF18962"/>
    </source>
</evidence>